<dbReference type="GO" id="GO:0042795">
    <property type="term" value="P:snRNA transcription by RNA polymerase II"/>
    <property type="evidence" value="ECO:0007669"/>
    <property type="project" value="TreeGrafter"/>
</dbReference>
<dbReference type="GO" id="GO:0019185">
    <property type="term" value="C:snRNA-activating protein complex"/>
    <property type="evidence" value="ECO:0007669"/>
    <property type="project" value="TreeGrafter"/>
</dbReference>
<evidence type="ECO:0000256" key="10">
    <source>
        <dbReference type="ARBA" id="ARBA00029606"/>
    </source>
</evidence>
<dbReference type="EMBL" id="SEYY01001018">
    <property type="protein sequence ID" value="KAB7506059.1"/>
    <property type="molecule type" value="Genomic_DNA"/>
</dbReference>
<reference evidence="11 12" key="1">
    <citation type="journal article" date="2019" name="PLoS Biol.">
        <title>Sex chromosomes control vertical transmission of feminizing Wolbachia symbionts in an isopod.</title>
        <authorList>
            <person name="Becking T."/>
            <person name="Chebbi M.A."/>
            <person name="Giraud I."/>
            <person name="Moumen B."/>
            <person name="Laverre T."/>
            <person name="Caubet Y."/>
            <person name="Peccoud J."/>
            <person name="Gilbert C."/>
            <person name="Cordaux R."/>
        </authorList>
    </citation>
    <scope>NUCLEOTIDE SEQUENCE [LARGE SCALE GENOMIC DNA]</scope>
    <source>
        <strain evidence="11">ANa2</strain>
        <tissue evidence="11">Whole body excluding digestive tract and cuticle</tissue>
    </source>
</reference>
<sequence length="494" mass="57281">ILKFIKLKDKESTQYFFSCKMENIQIFKYCPWVTEEINVQMYFEKYNMLLDEVNGMKPHNEEINKEEALREFFHMPDDMEAPYSRRSTPALSMHGRTLSTDSNETGLTKFSKGALRSLSIPSDIYSSDDRYPLRSKSANDIEDESDANNELDYSQNDPFALQKMEEDCSIDLLTVEGELPSSDISESRAISDTGRITNWYAGSFMDGVIPDGGPEKLVTLAMQAKELYKRETVKDYTRLRHRLLKYSSTVVKKENSPENMPLEESISSSSLRDIVFNVRIHSPFHRRSYQKKGSNRYPKHSQEMYLLGSQKLTDLKDAIVCMNDVYVHEDMSKNPDLSICLNFPCSQELFRSSFFYINGTFYSDMRHPDAVDNSETIRTWAKKYPLIGEMKIVRMEDTKLEDLSLRLGYPYVYQHLGNCEHLITFTDVRLHHCTDISDPSKYPLSRGNPIKLSVFCYSCNLYLANWVVKDDPRLPKPIAHFCDKCLKLFGYNDN</sequence>
<comment type="subcellular location">
    <subcellularLocation>
        <location evidence="1">Nucleus</location>
    </subcellularLocation>
</comment>
<evidence type="ECO:0000256" key="5">
    <source>
        <dbReference type="ARBA" id="ARBA00023125"/>
    </source>
</evidence>
<comment type="subunit">
    <text evidence="9">Part of the SNAPc complex composed of 5 subunits: SNAPC1, SNAPC2, SNAPC3, SNAPC4 and SNAPC5. SNAPC3 interacts with SNAPC1.</text>
</comment>
<evidence type="ECO:0000313" key="12">
    <source>
        <dbReference type="Proteomes" id="UP000326759"/>
    </source>
</evidence>
<evidence type="ECO:0000256" key="6">
    <source>
        <dbReference type="ARBA" id="ARBA00023163"/>
    </source>
</evidence>
<feature type="non-terminal residue" evidence="11">
    <location>
        <position position="494"/>
    </location>
</feature>
<dbReference type="InterPro" id="IPR022042">
    <property type="entry name" value="snRNA-activating_su3"/>
</dbReference>
<dbReference type="Proteomes" id="UP000326759">
    <property type="component" value="Unassembled WGS sequence"/>
</dbReference>
<dbReference type="GO" id="GO:0005634">
    <property type="term" value="C:nucleus"/>
    <property type="evidence" value="ECO:0007669"/>
    <property type="project" value="UniProtKB-SubCell"/>
</dbReference>
<comment type="caution">
    <text evidence="11">The sequence shown here is derived from an EMBL/GenBank/DDBJ whole genome shotgun (WGS) entry which is preliminary data.</text>
</comment>
<evidence type="ECO:0000256" key="1">
    <source>
        <dbReference type="ARBA" id="ARBA00004123"/>
    </source>
</evidence>
<gene>
    <name evidence="11" type="primary">Snapc3</name>
    <name evidence="11" type="ORF">Anas_00174</name>
</gene>
<dbReference type="GO" id="GO:0003681">
    <property type="term" value="F:bent DNA binding"/>
    <property type="evidence" value="ECO:0007669"/>
    <property type="project" value="TreeGrafter"/>
</dbReference>
<dbReference type="GO" id="GO:0001046">
    <property type="term" value="F:core promoter sequence-specific DNA binding"/>
    <property type="evidence" value="ECO:0007669"/>
    <property type="project" value="TreeGrafter"/>
</dbReference>
<proteinExistence type="inferred from homology"/>
<keyword evidence="6" id="KW-0804">Transcription</keyword>
<evidence type="ECO:0000256" key="3">
    <source>
        <dbReference type="ARBA" id="ARBA00013634"/>
    </source>
</evidence>
<protein>
    <recommendedName>
        <fullName evidence="3">snRNA-activating protein complex subunit 3</fullName>
    </recommendedName>
    <alternativeName>
        <fullName evidence="10">Small nuclear RNA-activating complex polypeptide 3</fullName>
    </alternativeName>
</protein>
<keyword evidence="7" id="KW-0539">Nucleus</keyword>
<organism evidence="11 12">
    <name type="scientific">Armadillidium nasatum</name>
    <dbReference type="NCBI Taxonomy" id="96803"/>
    <lineage>
        <taxon>Eukaryota</taxon>
        <taxon>Metazoa</taxon>
        <taxon>Ecdysozoa</taxon>
        <taxon>Arthropoda</taxon>
        <taxon>Crustacea</taxon>
        <taxon>Multicrustacea</taxon>
        <taxon>Malacostraca</taxon>
        <taxon>Eumalacostraca</taxon>
        <taxon>Peracarida</taxon>
        <taxon>Isopoda</taxon>
        <taxon>Oniscidea</taxon>
        <taxon>Crinocheta</taxon>
        <taxon>Armadillidiidae</taxon>
        <taxon>Armadillidium</taxon>
    </lineage>
</organism>
<dbReference type="GO" id="GO:0042796">
    <property type="term" value="P:snRNA transcription by RNA polymerase III"/>
    <property type="evidence" value="ECO:0007669"/>
    <property type="project" value="TreeGrafter"/>
</dbReference>
<evidence type="ECO:0000256" key="8">
    <source>
        <dbReference type="ARBA" id="ARBA00025193"/>
    </source>
</evidence>
<dbReference type="Pfam" id="PF12251">
    <property type="entry name" value="SNAPC3"/>
    <property type="match status" value="1"/>
</dbReference>
<feature type="non-terminal residue" evidence="11">
    <location>
        <position position="1"/>
    </location>
</feature>
<comment type="similarity">
    <text evidence="2">Belongs to the SNAPC3/SRD2 family.</text>
</comment>
<evidence type="ECO:0000313" key="11">
    <source>
        <dbReference type="EMBL" id="KAB7506059.1"/>
    </source>
</evidence>
<evidence type="ECO:0000256" key="7">
    <source>
        <dbReference type="ARBA" id="ARBA00023242"/>
    </source>
</evidence>
<dbReference type="AlphaFoldDB" id="A0A5N5TII5"/>
<dbReference type="GO" id="GO:0000978">
    <property type="term" value="F:RNA polymerase II cis-regulatory region sequence-specific DNA binding"/>
    <property type="evidence" value="ECO:0007669"/>
    <property type="project" value="TreeGrafter"/>
</dbReference>
<dbReference type="PANTHER" id="PTHR13421:SF16">
    <property type="entry name" value="SNRNA-ACTIVATING PROTEIN COMPLEX SUBUNIT 3"/>
    <property type="match status" value="1"/>
</dbReference>
<comment type="function">
    <text evidence="8">Part of the SNAPc complex required for the transcription of both RNA polymerase II and III small-nuclear RNA genes. Binds to the proximal sequence element (PSE), a non-TATA-box basal promoter element common to these 2 types of genes. Recruits TBP and BRF2 to the U6 snRNA TATA box.</text>
</comment>
<dbReference type="OrthoDB" id="46583at2759"/>
<dbReference type="PANTHER" id="PTHR13421">
    <property type="entry name" value="SNRNA-ACTIVATING PROTEIN COMPLEX SUBUNIT 3"/>
    <property type="match status" value="1"/>
</dbReference>
<name>A0A5N5TII5_9CRUS</name>
<keyword evidence="12" id="KW-1185">Reference proteome</keyword>
<dbReference type="GO" id="GO:0001006">
    <property type="term" value="F:RNA polymerase III type 3 promoter sequence-specific DNA binding"/>
    <property type="evidence" value="ECO:0007669"/>
    <property type="project" value="TreeGrafter"/>
</dbReference>
<keyword evidence="4" id="KW-0805">Transcription regulation</keyword>
<evidence type="ECO:0000256" key="4">
    <source>
        <dbReference type="ARBA" id="ARBA00023015"/>
    </source>
</evidence>
<accession>A0A5N5TII5</accession>
<evidence type="ECO:0000256" key="9">
    <source>
        <dbReference type="ARBA" id="ARBA00025958"/>
    </source>
</evidence>
<keyword evidence="5" id="KW-0238">DNA-binding</keyword>
<evidence type="ECO:0000256" key="2">
    <source>
        <dbReference type="ARBA" id="ARBA00010410"/>
    </source>
</evidence>